<evidence type="ECO:0000256" key="6">
    <source>
        <dbReference type="ARBA" id="ARBA00022475"/>
    </source>
</evidence>
<evidence type="ECO:0000256" key="9">
    <source>
        <dbReference type="ARBA" id="ARBA00023136"/>
    </source>
</evidence>
<dbReference type="RefSeq" id="WP_380570809.1">
    <property type="nucleotide sequence ID" value="NZ_JBHMAH010000029.1"/>
</dbReference>
<evidence type="ECO:0000256" key="3">
    <source>
        <dbReference type="ARBA" id="ARBA00011131"/>
    </source>
</evidence>
<comment type="subunit">
    <text evidence="3">The complex is composed of two ATP-binding proteins (HrtA), two transmembrane proteins (HrtB) and a solute-binding protein.</text>
</comment>
<feature type="domain" description="ABC3 transporter permease C-terminal" evidence="12">
    <location>
        <begin position="230"/>
        <end position="341"/>
    </location>
</feature>
<protein>
    <recommendedName>
        <fullName evidence="4">Putative hemin transport system permease protein HrtB</fullName>
    </recommendedName>
</protein>
<evidence type="ECO:0000256" key="2">
    <source>
        <dbReference type="ARBA" id="ARBA00008697"/>
    </source>
</evidence>
<keyword evidence="5" id="KW-0813">Transport</keyword>
<gene>
    <name evidence="13" type="ORF">ACFFLE_09195</name>
</gene>
<name>A0ABV5Z550_9STAP</name>
<comment type="similarity">
    <text evidence="2">Belongs to the ABC-4 integral membrane protein family. HrtB subfamily.</text>
</comment>
<evidence type="ECO:0000256" key="7">
    <source>
        <dbReference type="ARBA" id="ARBA00022692"/>
    </source>
</evidence>
<evidence type="ECO:0000259" key="12">
    <source>
        <dbReference type="Pfam" id="PF02687"/>
    </source>
</evidence>
<keyword evidence="14" id="KW-1185">Reference proteome</keyword>
<accession>A0ABV5Z550</accession>
<dbReference type="Pfam" id="PF02687">
    <property type="entry name" value="FtsX"/>
    <property type="match status" value="1"/>
</dbReference>
<evidence type="ECO:0000256" key="10">
    <source>
        <dbReference type="ARBA" id="ARBA00024973"/>
    </source>
</evidence>
<reference evidence="13 14" key="1">
    <citation type="submission" date="2024-09" db="EMBL/GenBank/DDBJ databases">
        <authorList>
            <person name="Sun Q."/>
            <person name="Mori K."/>
        </authorList>
    </citation>
    <scope>NUCLEOTIDE SEQUENCE [LARGE SCALE GENOMIC DNA]</scope>
    <source>
        <strain evidence="13 14">JCM 12822</strain>
    </source>
</reference>
<keyword evidence="6" id="KW-1003">Cell membrane</keyword>
<evidence type="ECO:0000256" key="4">
    <source>
        <dbReference type="ARBA" id="ARBA00016962"/>
    </source>
</evidence>
<evidence type="ECO:0000313" key="14">
    <source>
        <dbReference type="Proteomes" id="UP001589740"/>
    </source>
</evidence>
<evidence type="ECO:0000256" key="1">
    <source>
        <dbReference type="ARBA" id="ARBA00004651"/>
    </source>
</evidence>
<dbReference type="Proteomes" id="UP001589740">
    <property type="component" value="Unassembled WGS sequence"/>
</dbReference>
<comment type="function">
    <text evidence="10">Part of the ABC transporter complex hrt involved in hemin import. Responsible for the translocation of the substrate across the membrane.</text>
</comment>
<dbReference type="PANTHER" id="PTHR43738:SF1">
    <property type="entry name" value="HEMIN TRANSPORT SYSTEM PERMEASE PROTEIN HRTB-RELATED"/>
    <property type="match status" value="1"/>
</dbReference>
<evidence type="ECO:0000256" key="11">
    <source>
        <dbReference type="SAM" id="Phobius"/>
    </source>
</evidence>
<keyword evidence="8 11" id="KW-1133">Transmembrane helix</keyword>
<sequence length="348" mass="37862">MKLALKELKFYKFKYIMVTAILFLLAFLVLFVSALAQGLARENISGIEALDSEYFVIEEDVENDLMRSRLSEDQVDAVEVTTSATPLKLSMQKIESGDSEISLLIAATDQSKQPAVKEGSFPKSQSELLLNEKLKAEGFSVGDDVTLTDEQTYEVSGFAEDIMFAHNSMAFMTPEAINELDSRTAALIIGDSSEAERQTIEDASGVAMVSASELKNAVPSYQAEQQPLNLMIVFLFVISAIVLAAFFYVITIQKTSQFGILKAIGTSSRTLAVSILIQVILITLTGVVLSLISISVIGMIIPIDMPFYLNTNLMALVSALFLVVAFIGAGLSLVRVIRIDPLEAISSE</sequence>
<dbReference type="InterPro" id="IPR051125">
    <property type="entry name" value="ABC-4/HrtB_transporter"/>
</dbReference>
<evidence type="ECO:0000313" key="13">
    <source>
        <dbReference type="EMBL" id="MFB9861240.1"/>
    </source>
</evidence>
<dbReference type="PANTHER" id="PTHR43738">
    <property type="entry name" value="ABC TRANSPORTER, MEMBRANE PROTEIN"/>
    <property type="match status" value="1"/>
</dbReference>
<feature type="transmembrane region" description="Helical" evidence="11">
    <location>
        <begin position="228"/>
        <end position="250"/>
    </location>
</feature>
<dbReference type="InterPro" id="IPR003838">
    <property type="entry name" value="ABC3_permease_C"/>
</dbReference>
<dbReference type="EMBL" id="JBHMAH010000029">
    <property type="protein sequence ID" value="MFB9861240.1"/>
    <property type="molecule type" value="Genomic_DNA"/>
</dbReference>
<feature type="transmembrane region" description="Helical" evidence="11">
    <location>
        <begin position="313"/>
        <end position="334"/>
    </location>
</feature>
<comment type="caution">
    <text evidence="13">The sequence shown here is derived from an EMBL/GenBank/DDBJ whole genome shotgun (WGS) entry which is preliminary data.</text>
</comment>
<feature type="transmembrane region" description="Helical" evidence="11">
    <location>
        <begin position="271"/>
        <end position="301"/>
    </location>
</feature>
<evidence type="ECO:0000256" key="8">
    <source>
        <dbReference type="ARBA" id="ARBA00022989"/>
    </source>
</evidence>
<keyword evidence="9 11" id="KW-0472">Membrane</keyword>
<proteinExistence type="inferred from homology"/>
<comment type="subcellular location">
    <subcellularLocation>
        <location evidence="1">Cell membrane</location>
        <topology evidence="1">Multi-pass membrane protein</topology>
    </subcellularLocation>
</comment>
<keyword evidence="7 11" id="KW-0812">Transmembrane</keyword>
<evidence type="ECO:0000256" key="5">
    <source>
        <dbReference type="ARBA" id="ARBA00022448"/>
    </source>
</evidence>
<organism evidence="13 14">
    <name type="scientific">Salinicoccus siamensis</name>
    <dbReference type="NCBI Taxonomy" id="381830"/>
    <lineage>
        <taxon>Bacteria</taxon>
        <taxon>Bacillati</taxon>
        <taxon>Bacillota</taxon>
        <taxon>Bacilli</taxon>
        <taxon>Bacillales</taxon>
        <taxon>Staphylococcaceae</taxon>
        <taxon>Salinicoccus</taxon>
    </lineage>
</organism>